<dbReference type="SUPFAM" id="SSF57850">
    <property type="entry name" value="RING/U-box"/>
    <property type="match status" value="1"/>
</dbReference>
<dbReference type="Pfam" id="PF15227">
    <property type="entry name" value="zf-C3HC4_4"/>
    <property type="match status" value="1"/>
</dbReference>
<evidence type="ECO:0000313" key="12">
    <source>
        <dbReference type="Proteomes" id="UP000694620"/>
    </source>
</evidence>
<evidence type="ECO:0000259" key="8">
    <source>
        <dbReference type="PROSITE" id="PS50089"/>
    </source>
</evidence>
<dbReference type="SMART" id="SM00184">
    <property type="entry name" value="RING"/>
    <property type="match status" value="1"/>
</dbReference>
<evidence type="ECO:0000259" key="10">
    <source>
        <dbReference type="PROSITE" id="PS50188"/>
    </source>
</evidence>
<dbReference type="Gene3D" id="4.10.830.40">
    <property type="match status" value="1"/>
</dbReference>
<feature type="coiled-coil region" evidence="7">
    <location>
        <begin position="202"/>
        <end position="272"/>
    </location>
</feature>
<evidence type="ECO:0008006" key="13">
    <source>
        <dbReference type="Google" id="ProtNLM"/>
    </source>
</evidence>
<dbReference type="Pfam" id="PF00622">
    <property type="entry name" value="SPRY"/>
    <property type="match status" value="1"/>
</dbReference>
<evidence type="ECO:0000256" key="7">
    <source>
        <dbReference type="SAM" id="Coils"/>
    </source>
</evidence>
<dbReference type="InterPro" id="IPR051051">
    <property type="entry name" value="E3_ubiq-ligase_TRIM/RNF"/>
</dbReference>
<dbReference type="Gene3D" id="3.30.40.10">
    <property type="entry name" value="Zinc/RING finger domain, C3HC4 (zinc finger)"/>
    <property type="match status" value="1"/>
</dbReference>
<reference evidence="11" key="1">
    <citation type="submission" date="2021-06" db="EMBL/GenBank/DDBJ databases">
        <authorList>
            <consortium name="Wellcome Sanger Institute Data Sharing"/>
        </authorList>
    </citation>
    <scope>NUCLEOTIDE SEQUENCE [LARGE SCALE GENOMIC DNA]</scope>
</reference>
<dbReference type="Pfam" id="PF13765">
    <property type="entry name" value="PRY"/>
    <property type="match status" value="1"/>
</dbReference>
<dbReference type="SUPFAM" id="SSF57845">
    <property type="entry name" value="B-box zinc-binding domain"/>
    <property type="match status" value="1"/>
</dbReference>
<protein>
    <recommendedName>
        <fullName evidence="13">Tripartite motif-containing protein 16-like</fullName>
    </recommendedName>
</protein>
<keyword evidence="7" id="KW-0175">Coiled coil</keyword>
<evidence type="ECO:0000313" key="11">
    <source>
        <dbReference type="Ensembl" id="ENSECRP00000032931.1"/>
    </source>
</evidence>
<proteinExistence type="predicted"/>
<dbReference type="InterPro" id="IPR003879">
    <property type="entry name" value="Butyrophylin_SPRY"/>
</dbReference>
<dbReference type="AlphaFoldDB" id="A0A8C4THS1"/>
<dbReference type="InterPro" id="IPR001841">
    <property type="entry name" value="Znf_RING"/>
</dbReference>
<dbReference type="InterPro" id="IPR006574">
    <property type="entry name" value="PRY"/>
</dbReference>
<dbReference type="PANTHER" id="PTHR25465">
    <property type="entry name" value="B-BOX DOMAIN CONTAINING"/>
    <property type="match status" value="1"/>
</dbReference>
<keyword evidence="12" id="KW-1185">Reference proteome</keyword>
<dbReference type="PROSITE" id="PS00518">
    <property type="entry name" value="ZF_RING_1"/>
    <property type="match status" value="1"/>
</dbReference>
<feature type="domain" description="B30.2/SPRY" evidence="10">
    <location>
        <begin position="319"/>
        <end position="514"/>
    </location>
</feature>
<accession>A0A8C4THS1</accession>
<dbReference type="PROSITE" id="PS50089">
    <property type="entry name" value="ZF_RING_2"/>
    <property type="match status" value="1"/>
</dbReference>
<evidence type="ECO:0000256" key="1">
    <source>
        <dbReference type="ARBA" id="ARBA00022588"/>
    </source>
</evidence>
<dbReference type="InterPro" id="IPR043136">
    <property type="entry name" value="B30.2/SPRY_sf"/>
</dbReference>
<dbReference type="CDD" id="cd16040">
    <property type="entry name" value="SPRY_PRY_SNTX"/>
    <property type="match status" value="1"/>
</dbReference>
<feature type="domain" description="RING-type" evidence="8">
    <location>
        <begin position="21"/>
        <end position="64"/>
    </location>
</feature>
<dbReference type="GO" id="GO:0005737">
    <property type="term" value="C:cytoplasm"/>
    <property type="evidence" value="ECO:0007669"/>
    <property type="project" value="UniProtKB-ARBA"/>
</dbReference>
<name>A0A8C4THS1_ERPCA</name>
<feature type="domain" description="B box-type" evidence="9">
    <location>
        <begin position="151"/>
        <end position="191"/>
    </location>
</feature>
<dbReference type="Ensembl" id="ENSECRT00000033655.1">
    <property type="protein sequence ID" value="ENSECRP00000032931.1"/>
    <property type="gene ID" value="ENSECRG00000022307.1"/>
</dbReference>
<keyword evidence="3 6" id="KW-0863">Zinc-finger</keyword>
<dbReference type="Proteomes" id="UP000694620">
    <property type="component" value="Chromosome 12"/>
</dbReference>
<keyword evidence="4" id="KW-0862">Zinc</keyword>
<evidence type="ECO:0000256" key="2">
    <source>
        <dbReference type="ARBA" id="ARBA00022723"/>
    </source>
</evidence>
<keyword evidence="5" id="KW-0391">Immunity</keyword>
<organism evidence="11 12">
    <name type="scientific">Erpetoichthys calabaricus</name>
    <name type="common">Rope fish</name>
    <name type="synonym">Calamoichthys calabaricus</name>
    <dbReference type="NCBI Taxonomy" id="27687"/>
    <lineage>
        <taxon>Eukaryota</taxon>
        <taxon>Metazoa</taxon>
        <taxon>Chordata</taxon>
        <taxon>Craniata</taxon>
        <taxon>Vertebrata</taxon>
        <taxon>Euteleostomi</taxon>
        <taxon>Actinopterygii</taxon>
        <taxon>Polypteriformes</taxon>
        <taxon>Polypteridae</taxon>
        <taxon>Erpetoichthys</taxon>
    </lineage>
</organism>
<dbReference type="GO" id="GO:0008270">
    <property type="term" value="F:zinc ion binding"/>
    <property type="evidence" value="ECO:0007669"/>
    <property type="project" value="UniProtKB-KW"/>
</dbReference>
<dbReference type="CDD" id="cd19769">
    <property type="entry name" value="Bbox2_TRIM16-like"/>
    <property type="match status" value="1"/>
</dbReference>
<reference evidence="11" key="2">
    <citation type="submission" date="2025-08" db="UniProtKB">
        <authorList>
            <consortium name="Ensembl"/>
        </authorList>
    </citation>
    <scope>IDENTIFICATION</scope>
</reference>
<dbReference type="PROSITE" id="PS50188">
    <property type="entry name" value="B302_SPRY"/>
    <property type="match status" value="1"/>
</dbReference>
<dbReference type="InterPro" id="IPR000315">
    <property type="entry name" value="Znf_B-box"/>
</dbReference>
<evidence type="ECO:0000259" key="9">
    <source>
        <dbReference type="PROSITE" id="PS50119"/>
    </source>
</evidence>
<dbReference type="InterPro" id="IPR013320">
    <property type="entry name" value="ConA-like_dom_sf"/>
</dbReference>
<dbReference type="InterPro" id="IPR013083">
    <property type="entry name" value="Znf_RING/FYVE/PHD"/>
</dbReference>
<dbReference type="PRINTS" id="PR01407">
    <property type="entry name" value="BUTYPHLNCDUF"/>
</dbReference>
<dbReference type="PANTHER" id="PTHR25465:SF5">
    <property type="entry name" value="E3 UBIQUITIN_ISG15 LIGASE TRIM25-RELATED"/>
    <property type="match status" value="1"/>
</dbReference>
<dbReference type="InterPro" id="IPR003877">
    <property type="entry name" value="SPRY_dom"/>
</dbReference>
<dbReference type="SUPFAM" id="SSF49899">
    <property type="entry name" value="Concanavalin A-like lectins/glucanases"/>
    <property type="match status" value="1"/>
</dbReference>
<dbReference type="InterPro" id="IPR017907">
    <property type="entry name" value="Znf_RING_CS"/>
</dbReference>
<dbReference type="Gene3D" id="2.60.120.920">
    <property type="match status" value="1"/>
</dbReference>
<dbReference type="Gene3D" id="3.30.160.60">
    <property type="entry name" value="Classic Zinc Finger"/>
    <property type="match status" value="1"/>
</dbReference>
<keyword evidence="2" id="KW-0479">Metal-binding</keyword>
<reference evidence="11" key="3">
    <citation type="submission" date="2025-09" db="UniProtKB">
        <authorList>
            <consortium name="Ensembl"/>
        </authorList>
    </citation>
    <scope>IDENTIFICATION</scope>
</reference>
<dbReference type="SMART" id="SM00336">
    <property type="entry name" value="BBOX"/>
    <property type="match status" value="1"/>
</dbReference>
<evidence type="ECO:0000256" key="6">
    <source>
        <dbReference type="PROSITE-ProRule" id="PRU00024"/>
    </source>
</evidence>
<dbReference type="GeneTree" id="ENSGT01150000286950"/>
<keyword evidence="1" id="KW-0399">Innate immunity</keyword>
<evidence type="ECO:0000256" key="4">
    <source>
        <dbReference type="ARBA" id="ARBA00022833"/>
    </source>
</evidence>
<sequence>MTSSATMAAAAPFLSADRYSCSVCLEVLKEPATIPCGHNFCLECINSYWDRSGLMETYRCPQCRRKFNSRPQLHKNMILTDLIGELKVIRAPPQGNAGPANVSCDFCPVRKRRASKTCMTCKASYCETHLQPHLDSAAFKRHKLLEPTGNLEEKLCSKHQKVLDMFCKTDKSHICLLCAATEHKSHDVRMLHKATTERKSQSERREATVEEMIREKEETLEEVKDTVAKIQFLTSLSLGVTERIRDRKEKKVRKAEMLVKQAESHIEKLKTTNAAPPQRNILNMFSHVNEDRSLLFHHLRMSLFDLKKMLDEISRGNFLKTTVHNTTDRTELLKYSFPLTLDPNTANRWLELSEENRKVTFVRTMIYYPDHPDRFDGSFQVLGKEGMSESRFYWEVEWRGERVEIGVTYKGIGRKQCSDKCLLGLNDKSWSLSCSYSSFSVLHNSLKIQILAPFSRRIGVFLDCIAGTLSFYSVSDTMTLMHRFNTSFTEPLYPGFWVSPYSSVTIRRLYPSGK</sequence>
<dbReference type="InterPro" id="IPR001870">
    <property type="entry name" value="B30.2/SPRY"/>
</dbReference>
<dbReference type="PROSITE" id="PS50119">
    <property type="entry name" value="ZF_BBOX"/>
    <property type="match status" value="1"/>
</dbReference>
<evidence type="ECO:0000256" key="3">
    <source>
        <dbReference type="ARBA" id="ARBA00022771"/>
    </source>
</evidence>
<dbReference type="GO" id="GO:0045087">
    <property type="term" value="P:innate immune response"/>
    <property type="evidence" value="ECO:0007669"/>
    <property type="project" value="UniProtKB-KW"/>
</dbReference>
<evidence type="ECO:0000256" key="5">
    <source>
        <dbReference type="ARBA" id="ARBA00022859"/>
    </source>
</evidence>
<dbReference type="SMART" id="SM00589">
    <property type="entry name" value="PRY"/>
    <property type="match status" value="1"/>
</dbReference>
<dbReference type="Pfam" id="PF00643">
    <property type="entry name" value="zf-B_box"/>
    <property type="match status" value="1"/>
</dbReference>
<dbReference type="SMART" id="SM00449">
    <property type="entry name" value="SPRY"/>
    <property type="match status" value="1"/>
</dbReference>